<proteinExistence type="inferred from homology"/>
<evidence type="ECO:0000256" key="4">
    <source>
        <dbReference type="ARBA" id="ARBA00022737"/>
    </source>
</evidence>
<dbReference type="PROSITE" id="PS00028">
    <property type="entry name" value="ZINC_FINGER_C2H2_1"/>
    <property type="match status" value="4"/>
</dbReference>
<gene>
    <name evidence="13" type="primary">LOC112232352</name>
</gene>
<dbReference type="Pfam" id="PF00096">
    <property type="entry name" value="zf-C2H2"/>
    <property type="match status" value="4"/>
</dbReference>
<feature type="domain" description="C2H2-type" evidence="12">
    <location>
        <begin position="564"/>
        <end position="591"/>
    </location>
</feature>
<evidence type="ECO:0000256" key="11">
    <source>
        <dbReference type="SAM" id="MobiDB-lite"/>
    </source>
</evidence>
<feature type="compositionally biased region" description="Polar residues" evidence="11">
    <location>
        <begin position="326"/>
        <end position="342"/>
    </location>
</feature>
<evidence type="ECO:0000256" key="10">
    <source>
        <dbReference type="PROSITE-ProRule" id="PRU00042"/>
    </source>
</evidence>
<accession>A0AAZ3QVL5</accession>
<feature type="region of interest" description="Disordered" evidence="11">
    <location>
        <begin position="326"/>
        <end position="351"/>
    </location>
</feature>
<keyword evidence="8" id="KW-0804">Transcription</keyword>
<dbReference type="PANTHER" id="PTHR24394">
    <property type="entry name" value="ZINC FINGER PROTEIN"/>
    <property type="match status" value="1"/>
</dbReference>
<evidence type="ECO:0000313" key="13">
    <source>
        <dbReference type="Ensembl" id="ENSOTSP00005132255.1"/>
    </source>
</evidence>
<dbReference type="FunFam" id="3.30.160.60:FF:002343">
    <property type="entry name" value="Zinc finger protein 33A"/>
    <property type="match status" value="1"/>
</dbReference>
<evidence type="ECO:0000256" key="8">
    <source>
        <dbReference type="ARBA" id="ARBA00023163"/>
    </source>
</evidence>
<dbReference type="PROSITE" id="PS50157">
    <property type="entry name" value="ZINC_FINGER_C2H2_2"/>
    <property type="match status" value="4"/>
</dbReference>
<dbReference type="Ensembl" id="ENSOTST00005159348.1">
    <property type="protein sequence ID" value="ENSOTSP00005132255.1"/>
    <property type="gene ID" value="ENSOTSG00005068720.1"/>
</dbReference>
<feature type="compositionally biased region" description="Polar residues" evidence="11">
    <location>
        <begin position="110"/>
        <end position="121"/>
    </location>
</feature>
<comment type="similarity">
    <text evidence="2">Belongs to the krueppel C2H2-type zinc-finger protein family.</text>
</comment>
<sequence length="619" mass="68749">MANSNCMVFHTQIASIMEVLANAAVAEICKLVDDDYAVFRLEITQSQKENRGLRRKLQLLELKVARERVVASRPSSVKILDRYRGMARGEGHFTGGHRSFVKPAGHNTRGDNQPITVDEGSGTTTQHVIVIESTDAEAAGPGVKQERSEGEDDLRHSRDIQTGEAAVAMEDTAPAQPRTRRSITEEGPEVLLGKEEGLGNPEENMVMEDNQTTPPPEPTEEPAEQHRTTHSLTESVDMEDGKPDLLLVKEETIEDEPESIDLLSGLKVGEQGGWLEANRGEWVAILDSQTQTGAAKGPVNNITEQAWPRGDIVEVRGWDSVLNSGLGNNTVNHNQKQTVEPKTTSEHSLHDNRLAETRASRRFGLRGQERERMRRESTDLAYDAPSCSYNCDSERLIAPHVDPLTGASFSLPSIGSINCNMDPAITQTLPGLNPPHTLLMLNQTSDNANASTLNSYTSPLTNDSSGDRISKGGGAKEKRFPCSFCGKAFSFPQQVEIHQRVHTGEKQFSCHLCQASFSHSFSLKRHLRVHTGVKPFSCTQCHMRFAQAGHLKRHQRVHTGEKPYSCTQCEKRFSRQDQLKMHLKVHTGERPFASTHCGKRLSERSYLRIHQQKKHSTLT</sequence>
<organism evidence="13 14">
    <name type="scientific">Oncorhynchus tshawytscha</name>
    <name type="common">Chinook salmon</name>
    <name type="synonym">Salmo tshawytscha</name>
    <dbReference type="NCBI Taxonomy" id="74940"/>
    <lineage>
        <taxon>Eukaryota</taxon>
        <taxon>Metazoa</taxon>
        <taxon>Chordata</taxon>
        <taxon>Craniata</taxon>
        <taxon>Vertebrata</taxon>
        <taxon>Euteleostomi</taxon>
        <taxon>Actinopterygii</taxon>
        <taxon>Neopterygii</taxon>
        <taxon>Teleostei</taxon>
        <taxon>Protacanthopterygii</taxon>
        <taxon>Salmoniformes</taxon>
        <taxon>Salmonidae</taxon>
        <taxon>Salmoninae</taxon>
        <taxon>Oncorhynchus</taxon>
    </lineage>
</organism>
<evidence type="ECO:0000256" key="6">
    <source>
        <dbReference type="ARBA" id="ARBA00022833"/>
    </source>
</evidence>
<dbReference type="FunFam" id="3.30.160.60:FF:000100">
    <property type="entry name" value="Zinc finger 45-like"/>
    <property type="match status" value="2"/>
</dbReference>
<reference evidence="13" key="2">
    <citation type="submission" date="2025-08" db="UniProtKB">
        <authorList>
            <consortium name="Ensembl"/>
        </authorList>
    </citation>
    <scope>IDENTIFICATION</scope>
</reference>
<dbReference type="Proteomes" id="UP000694402">
    <property type="component" value="Unassembled WGS sequence"/>
</dbReference>
<evidence type="ECO:0000256" key="5">
    <source>
        <dbReference type="ARBA" id="ARBA00022771"/>
    </source>
</evidence>
<evidence type="ECO:0000256" key="3">
    <source>
        <dbReference type="ARBA" id="ARBA00022723"/>
    </source>
</evidence>
<dbReference type="PANTHER" id="PTHR24394:SF23">
    <property type="entry name" value="ZINC FINGER PROTEIN 281-LIKE ISOFORM X1"/>
    <property type="match status" value="1"/>
</dbReference>
<evidence type="ECO:0000256" key="2">
    <source>
        <dbReference type="ARBA" id="ARBA00006991"/>
    </source>
</evidence>
<protein>
    <recommendedName>
        <fullName evidence="12">C2H2-type domain-containing protein</fullName>
    </recommendedName>
</protein>
<dbReference type="GO" id="GO:0008270">
    <property type="term" value="F:zinc ion binding"/>
    <property type="evidence" value="ECO:0007669"/>
    <property type="project" value="UniProtKB-KW"/>
</dbReference>
<feature type="region of interest" description="Disordered" evidence="11">
    <location>
        <begin position="94"/>
        <end position="121"/>
    </location>
</feature>
<keyword evidence="3" id="KW-0479">Metal-binding</keyword>
<evidence type="ECO:0000313" key="14">
    <source>
        <dbReference type="Proteomes" id="UP000694402"/>
    </source>
</evidence>
<feature type="compositionally biased region" description="Basic and acidic residues" evidence="11">
    <location>
        <begin position="144"/>
        <end position="161"/>
    </location>
</feature>
<evidence type="ECO:0000256" key="1">
    <source>
        <dbReference type="ARBA" id="ARBA00004123"/>
    </source>
</evidence>
<keyword evidence="9" id="KW-0539">Nucleus</keyword>
<name>A0AAZ3QVL5_ONCTS</name>
<comment type="subcellular location">
    <subcellularLocation>
        <location evidence="1">Nucleus</location>
    </subcellularLocation>
</comment>
<dbReference type="GO" id="GO:0005634">
    <property type="term" value="C:nucleus"/>
    <property type="evidence" value="ECO:0007669"/>
    <property type="project" value="UniProtKB-SubCell"/>
</dbReference>
<dbReference type="GO" id="GO:0000981">
    <property type="term" value="F:DNA-binding transcription factor activity, RNA polymerase II-specific"/>
    <property type="evidence" value="ECO:0007669"/>
    <property type="project" value="TreeGrafter"/>
</dbReference>
<keyword evidence="6" id="KW-0862">Zinc</keyword>
<feature type="compositionally biased region" description="Polar residues" evidence="11">
    <location>
        <begin position="450"/>
        <end position="464"/>
    </location>
</feature>
<feature type="domain" description="C2H2-type" evidence="12">
    <location>
        <begin position="480"/>
        <end position="507"/>
    </location>
</feature>
<reference evidence="14" key="1">
    <citation type="journal article" date="2018" name="PLoS ONE">
        <title>Chinook salmon (Oncorhynchus tshawytscha) genome and transcriptome.</title>
        <authorList>
            <person name="Christensen K.A."/>
            <person name="Leong J.S."/>
            <person name="Sakhrani D."/>
            <person name="Biagi C.A."/>
            <person name="Minkley D.R."/>
            <person name="Withler R.E."/>
            <person name="Rondeau E.B."/>
            <person name="Koop B.F."/>
            <person name="Devlin R.H."/>
        </authorList>
    </citation>
    <scope>NUCLEOTIDE SEQUENCE [LARGE SCALE GENOMIC DNA]</scope>
</reference>
<dbReference type="GeneTree" id="ENSGT00940000154308"/>
<dbReference type="InterPro" id="IPR013087">
    <property type="entry name" value="Znf_C2H2_type"/>
</dbReference>
<dbReference type="SMART" id="SM00355">
    <property type="entry name" value="ZnF_C2H2"/>
    <property type="match status" value="5"/>
</dbReference>
<feature type="region of interest" description="Disordered" evidence="11">
    <location>
        <begin position="133"/>
        <end position="240"/>
    </location>
</feature>
<evidence type="ECO:0000256" key="9">
    <source>
        <dbReference type="ARBA" id="ARBA00023242"/>
    </source>
</evidence>
<reference evidence="13" key="3">
    <citation type="submission" date="2025-09" db="UniProtKB">
        <authorList>
            <consortium name="Ensembl"/>
        </authorList>
    </citation>
    <scope>IDENTIFICATION</scope>
</reference>
<keyword evidence="14" id="KW-1185">Reference proteome</keyword>
<dbReference type="GeneID" id="112232352"/>
<dbReference type="FunFam" id="3.30.160.60:FF:000193">
    <property type="entry name" value="Zinc finger protein 300"/>
    <property type="match status" value="1"/>
</dbReference>
<dbReference type="AlphaFoldDB" id="A0AAZ3QVL5"/>
<feature type="region of interest" description="Disordered" evidence="11">
    <location>
        <begin position="450"/>
        <end position="474"/>
    </location>
</feature>
<keyword evidence="7" id="KW-0805">Transcription regulation</keyword>
<keyword evidence="4" id="KW-0677">Repeat</keyword>
<feature type="domain" description="C2H2-type" evidence="12">
    <location>
        <begin position="536"/>
        <end position="563"/>
    </location>
</feature>
<dbReference type="RefSeq" id="XP_042186414.1">
    <property type="nucleotide sequence ID" value="XM_042330480.1"/>
</dbReference>
<feature type="compositionally biased region" description="Basic and acidic residues" evidence="11">
    <location>
        <begin position="465"/>
        <end position="474"/>
    </location>
</feature>
<feature type="domain" description="C2H2-type" evidence="12">
    <location>
        <begin position="508"/>
        <end position="535"/>
    </location>
</feature>
<keyword evidence="5 10" id="KW-0863">Zinc-finger</keyword>
<evidence type="ECO:0000259" key="12">
    <source>
        <dbReference type="PROSITE" id="PS50157"/>
    </source>
</evidence>
<evidence type="ECO:0000256" key="7">
    <source>
        <dbReference type="ARBA" id="ARBA00023015"/>
    </source>
</evidence>